<evidence type="ECO:0000313" key="1">
    <source>
        <dbReference type="EMBL" id="QBK92462.1"/>
    </source>
</evidence>
<name>A0A481ZAW1_9VIRU</name>
<proteinExistence type="predicted"/>
<accession>A0A481ZAW1</accession>
<dbReference type="EMBL" id="MK500577">
    <property type="protein sequence ID" value="QBK92462.1"/>
    <property type="molecule type" value="Genomic_DNA"/>
</dbReference>
<organism evidence="1">
    <name type="scientific">Pithovirus LCPAC401</name>
    <dbReference type="NCBI Taxonomy" id="2506595"/>
    <lineage>
        <taxon>Viruses</taxon>
        <taxon>Pithoviruses</taxon>
    </lineage>
</organism>
<protein>
    <submittedName>
        <fullName evidence="1">Uncharacterized protein</fullName>
    </submittedName>
</protein>
<sequence length="129" mass="16014">MIEHFKHTYIMFEKCYSDIIDYFLFHHDENYFTNENDRIDYRMMIERHERDYSSHVFGFEQTFKMCNQKLYHCDSRNIEIYHKMKNMTTKKIIKVMIDKDIQDRAYYRKKYFVHSITVIGGDNLTVTTY</sequence>
<gene>
    <name evidence="1" type="ORF">LCPAC401_01000</name>
</gene>
<reference evidence="1" key="1">
    <citation type="journal article" date="2019" name="MBio">
        <title>Virus Genomes from Deep Sea Sediments Expand the Ocean Megavirome and Support Independent Origins of Viral Gigantism.</title>
        <authorList>
            <person name="Backstrom D."/>
            <person name="Yutin N."/>
            <person name="Jorgensen S.L."/>
            <person name="Dharamshi J."/>
            <person name="Homa F."/>
            <person name="Zaremba-Niedwiedzka K."/>
            <person name="Spang A."/>
            <person name="Wolf Y.I."/>
            <person name="Koonin E.V."/>
            <person name="Ettema T.J."/>
        </authorList>
    </citation>
    <scope>NUCLEOTIDE SEQUENCE</scope>
</reference>